<evidence type="ECO:0000313" key="2">
    <source>
        <dbReference type="Proteomes" id="UP001221546"/>
    </source>
</evidence>
<proteinExistence type="predicted"/>
<keyword evidence="2" id="KW-1185">Reference proteome</keyword>
<dbReference type="EMBL" id="CP121646">
    <property type="protein sequence ID" value="WFU61258.1"/>
    <property type="molecule type" value="Genomic_DNA"/>
</dbReference>
<evidence type="ECO:0000313" key="1">
    <source>
        <dbReference type="EMBL" id="WFU61258.1"/>
    </source>
</evidence>
<reference evidence="1 2" key="1">
    <citation type="submission" date="2023-04" db="EMBL/GenBank/DDBJ databases">
        <title>Australian commercial rhizobial inoculants.</title>
        <authorList>
            <person name="Kohlmeier M.G."/>
            <person name="O'Hara G.W."/>
            <person name="Colombi E."/>
            <person name="Ramsay J.P."/>
            <person name="Terpolilli J."/>
        </authorList>
    </citation>
    <scope>NUCLEOTIDE SEQUENCE [LARGE SCALE GENOMIC DNA]</scope>
    <source>
        <strain evidence="1 2">CB627</strain>
    </source>
</reference>
<dbReference type="Proteomes" id="UP001221546">
    <property type="component" value="Chromosome"/>
</dbReference>
<organism evidence="1 2">
    <name type="scientific">Bradyrhizobium brasilense</name>
    <dbReference type="NCBI Taxonomy" id="1419277"/>
    <lineage>
        <taxon>Bacteria</taxon>
        <taxon>Pseudomonadati</taxon>
        <taxon>Pseudomonadota</taxon>
        <taxon>Alphaproteobacteria</taxon>
        <taxon>Hyphomicrobiales</taxon>
        <taxon>Nitrobacteraceae</taxon>
        <taxon>Bradyrhizobium</taxon>
    </lineage>
</organism>
<accession>A0ABY8JBC3</accession>
<name>A0ABY8JBC3_9BRAD</name>
<protein>
    <submittedName>
        <fullName evidence="1">DUF2285 domain-containing protein</fullName>
    </submittedName>
</protein>
<gene>
    <name evidence="1" type="ORF">QA636_27545</name>
</gene>
<sequence>MSKFPIDPEVADIAPADVELTVYDKQHVVTYIRLLQADSEGADWREVARIVLHVDPEREPDRAQNAYESHLARAKWMTEQGRLLRGAGSS</sequence>
<dbReference type="RefSeq" id="WP_310884852.1">
    <property type="nucleotide sequence ID" value="NZ_CP121646.1"/>
</dbReference>